<sequence length="132" mass="14597">MKKISILSIVLGLGIVLSACTDADIASENLSKAADNFEIDRRIVFYNGITDTYLLTIEGRCSLGNQDDRSKQVTVTCKTGENAYKKHFLGLSDNVTYFAEQLETANVSAYHYRVTFKPAAILPDIDLRVKGN</sequence>
<evidence type="ECO:0000256" key="1">
    <source>
        <dbReference type="SAM" id="SignalP"/>
    </source>
</evidence>
<accession>A0A1R1ES90</accession>
<feature type="signal peptide" evidence="1">
    <location>
        <begin position="1"/>
        <end position="23"/>
    </location>
</feature>
<evidence type="ECO:0000313" key="3">
    <source>
        <dbReference type="Proteomes" id="UP000187172"/>
    </source>
</evidence>
<dbReference type="PROSITE" id="PS51257">
    <property type="entry name" value="PROKAR_LIPOPROTEIN"/>
    <property type="match status" value="1"/>
</dbReference>
<proteinExistence type="predicted"/>
<evidence type="ECO:0000313" key="2">
    <source>
        <dbReference type="EMBL" id="OMF54714.1"/>
    </source>
</evidence>
<dbReference type="RefSeq" id="WP_076170614.1">
    <property type="nucleotide sequence ID" value="NZ_MRTP01000003.1"/>
</dbReference>
<dbReference type="EMBL" id="MRTP01000003">
    <property type="protein sequence ID" value="OMF54714.1"/>
    <property type="molecule type" value="Genomic_DNA"/>
</dbReference>
<dbReference type="AlphaFoldDB" id="A0A1R1ES90"/>
<keyword evidence="1" id="KW-0732">Signal</keyword>
<reference evidence="2 3" key="1">
    <citation type="submission" date="2016-11" db="EMBL/GenBank/DDBJ databases">
        <title>Paenibacillus species isolates.</title>
        <authorList>
            <person name="Beno S.M."/>
        </authorList>
    </citation>
    <scope>NUCLEOTIDE SEQUENCE [LARGE SCALE GENOMIC DNA]</scope>
    <source>
        <strain evidence="2 3">FSL R5-0378</strain>
    </source>
</reference>
<gene>
    <name evidence="2" type="ORF">BK138_16295</name>
</gene>
<organism evidence="2 3">
    <name type="scientific">Paenibacillus rhizosphaerae</name>
    <dbReference type="NCBI Taxonomy" id="297318"/>
    <lineage>
        <taxon>Bacteria</taxon>
        <taxon>Bacillati</taxon>
        <taxon>Bacillota</taxon>
        <taxon>Bacilli</taxon>
        <taxon>Bacillales</taxon>
        <taxon>Paenibacillaceae</taxon>
        <taxon>Paenibacillus</taxon>
    </lineage>
</organism>
<dbReference type="Pfam" id="PF25682">
    <property type="entry name" value="Phage_VG64"/>
    <property type="match status" value="1"/>
</dbReference>
<name>A0A1R1ES90_9BACL</name>
<dbReference type="InterPro" id="IPR058243">
    <property type="entry name" value="Phage_VG64"/>
</dbReference>
<dbReference type="STRING" id="297318.BK138_16295"/>
<keyword evidence="3" id="KW-1185">Reference proteome</keyword>
<protein>
    <submittedName>
        <fullName evidence="2">Uncharacterized protein</fullName>
    </submittedName>
</protein>
<feature type="chain" id="PRO_5039017381" evidence="1">
    <location>
        <begin position="24"/>
        <end position="132"/>
    </location>
</feature>
<dbReference type="Proteomes" id="UP000187172">
    <property type="component" value="Unassembled WGS sequence"/>
</dbReference>
<comment type="caution">
    <text evidence="2">The sequence shown here is derived from an EMBL/GenBank/DDBJ whole genome shotgun (WGS) entry which is preliminary data.</text>
</comment>